<keyword evidence="4" id="KW-0812">Transmembrane</keyword>
<sequence length="247" mass="27137">MAKKEKKEPEKPSTAWQGTYGDMITLMLCFFVMLYDPTEVDVTVLSQMQSALDIQTDAVDSNSTTGGQSLSAGKLADLGNTINSLPATENGKTLGLAKKKAVSLFAPEIHSAKITVSSDERGLVITLASDAFFEPGSAELDINETRDVLIKLSKFFQDSELENRRFRIEGHTDNTPVPSDSIFPSSWELSAARASNVLHYLADFGVDEKKFSIAGYADTRPLFSNDTREGQAYNRRVDIVILDEGHF</sequence>
<dbReference type="PATRIC" id="fig|907348.3.peg.2781"/>
<keyword evidence="6 7" id="KW-0472">Membrane</keyword>
<dbReference type="Pfam" id="PF00691">
    <property type="entry name" value="OmpA"/>
    <property type="match status" value="1"/>
</dbReference>
<name>H7EP88_9SPIR</name>
<evidence type="ECO:0000259" key="8">
    <source>
        <dbReference type="PROSITE" id="PS51123"/>
    </source>
</evidence>
<dbReference type="CDD" id="cd07185">
    <property type="entry name" value="OmpA_C-like"/>
    <property type="match status" value="1"/>
</dbReference>
<evidence type="ECO:0000313" key="10">
    <source>
        <dbReference type="Proteomes" id="UP000003571"/>
    </source>
</evidence>
<dbReference type="OrthoDB" id="9815217at2"/>
<proteinExistence type="inferred from homology"/>
<evidence type="ECO:0000256" key="2">
    <source>
        <dbReference type="ARBA" id="ARBA00008914"/>
    </source>
</evidence>
<dbReference type="AlphaFoldDB" id="H7EP88"/>
<comment type="subcellular location">
    <subcellularLocation>
        <location evidence="1">Cell membrane</location>
        <topology evidence="1">Single-pass membrane protein</topology>
    </subcellularLocation>
</comment>
<dbReference type="PANTHER" id="PTHR30329:SF21">
    <property type="entry name" value="LIPOPROTEIN YIAD-RELATED"/>
    <property type="match status" value="1"/>
</dbReference>
<dbReference type="InterPro" id="IPR025713">
    <property type="entry name" value="MotB-like_N_dom"/>
</dbReference>
<dbReference type="InterPro" id="IPR050330">
    <property type="entry name" value="Bact_OuterMem_StrucFunc"/>
</dbReference>
<dbReference type="Proteomes" id="UP000003571">
    <property type="component" value="Unassembled WGS sequence"/>
</dbReference>
<comment type="caution">
    <text evidence="9">The sequence shown here is derived from an EMBL/GenBank/DDBJ whole genome shotgun (WGS) entry which is preliminary data.</text>
</comment>
<dbReference type="STRING" id="907348.TresaDRAFT_0194"/>
<dbReference type="PANTHER" id="PTHR30329">
    <property type="entry name" value="STATOR ELEMENT OF FLAGELLAR MOTOR COMPLEX"/>
    <property type="match status" value="1"/>
</dbReference>
<dbReference type="InterPro" id="IPR006665">
    <property type="entry name" value="OmpA-like"/>
</dbReference>
<dbReference type="NCBIfam" id="NF005195">
    <property type="entry name" value="PRK06667.1"/>
    <property type="match status" value="1"/>
</dbReference>
<dbReference type="Pfam" id="PF13677">
    <property type="entry name" value="MotB_plug"/>
    <property type="match status" value="1"/>
</dbReference>
<gene>
    <name evidence="9" type="ORF">TresaDRAFT_0194</name>
</gene>
<evidence type="ECO:0000256" key="6">
    <source>
        <dbReference type="ARBA" id="ARBA00023136"/>
    </source>
</evidence>
<evidence type="ECO:0000256" key="1">
    <source>
        <dbReference type="ARBA" id="ARBA00004162"/>
    </source>
</evidence>
<evidence type="ECO:0000313" key="9">
    <source>
        <dbReference type="EMBL" id="EIC00721.1"/>
    </source>
</evidence>
<evidence type="ECO:0000256" key="4">
    <source>
        <dbReference type="ARBA" id="ARBA00022692"/>
    </source>
</evidence>
<evidence type="ECO:0000256" key="3">
    <source>
        <dbReference type="ARBA" id="ARBA00022475"/>
    </source>
</evidence>
<dbReference type="Gene3D" id="3.30.1330.60">
    <property type="entry name" value="OmpA-like domain"/>
    <property type="match status" value="1"/>
</dbReference>
<dbReference type="SUPFAM" id="SSF103088">
    <property type="entry name" value="OmpA-like"/>
    <property type="match status" value="1"/>
</dbReference>
<evidence type="ECO:0000256" key="5">
    <source>
        <dbReference type="ARBA" id="ARBA00022989"/>
    </source>
</evidence>
<reference evidence="9 10" key="1">
    <citation type="submission" date="2011-09" db="EMBL/GenBank/DDBJ databases">
        <title>The draft genome of Treponema saccharophilum DSM 2985.</title>
        <authorList>
            <consortium name="US DOE Joint Genome Institute (JGI-PGF)"/>
            <person name="Lucas S."/>
            <person name="Copeland A."/>
            <person name="Lapidus A."/>
            <person name="Glavina del Rio T."/>
            <person name="Dalin E."/>
            <person name="Tice H."/>
            <person name="Bruce D."/>
            <person name="Goodwin L."/>
            <person name="Pitluck S."/>
            <person name="Peters L."/>
            <person name="Kyrpides N."/>
            <person name="Mavromatis K."/>
            <person name="Ivanova N."/>
            <person name="Markowitz V."/>
            <person name="Cheng J.-F."/>
            <person name="Hugenholtz P."/>
            <person name="Woyke T."/>
            <person name="Wu D."/>
            <person name="Gronow S."/>
            <person name="Wellnitz S."/>
            <person name="Brambilla E."/>
            <person name="Klenk H.-P."/>
            <person name="Eisen J.A."/>
        </authorList>
    </citation>
    <scope>NUCLEOTIDE SEQUENCE [LARGE SCALE GENOMIC DNA]</scope>
    <source>
        <strain evidence="9 10">DSM 2985</strain>
    </source>
</reference>
<dbReference type="InterPro" id="IPR036737">
    <property type="entry name" value="OmpA-like_sf"/>
</dbReference>
<dbReference type="PROSITE" id="PS51123">
    <property type="entry name" value="OMPA_2"/>
    <property type="match status" value="1"/>
</dbReference>
<keyword evidence="10" id="KW-1185">Reference proteome</keyword>
<keyword evidence="3" id="KW-1003">Cell membrane</keyword>
<dbReference type="EMBL" id="AGRW01000054">
    <property type="protein sequence ID" value="EIC00721.1"/>
    <property type="molecule type" value="Genomic_DNA"/>
</dbReference>
<dbReference type="RefSeq" id="WP_002706399.1">
    <property type="nucleotide sequence ID" value="NZ_AGRW01000054.1"/>
</dbReference>
<dbReference type="eggNOG" id="COG1360">
    <property type="taxonomic scope" value="Bacteria"/>
</dbReference>
<keyword evidence="5" id="KW-1133">Transmembrane helix</keyword>
<organism evidence="9 10">
    <name type="scientific">Treponema saccharophilum DSM 2985</name>
    <dbReference type="NCBI Taxonomy" id="907348"/>
    <lineage>
        <taxon>Bacteria</taxon>
        <taxon>Pseudomonadati</taxon>
        <taxon>Spirochaetota</taxon>
        <taxon>Spirochaetia</taxon>
        <taxon>Spirochaetales</taxon>
        <taxon>Treponemataceae</taxon>
        <taxon>Treponema</taxon>
    </lineage>
</organism>
<feature type="domain" description="OmpA-like" evidence="8">
    <location>
        <begin position="120"/>
        <end position="245"/>
    </location>
</feature>
<accession>H7EP88</accession>
<evidence type="ECO:0000256" key="7">
    <source>
        <dbReference type="PROSITE-ProRule" id="PRU00473"/>
    </source>
</evidence>
<protein>
    <submittedName>
        <fullName evidence="9">OmpA/MotB domain protein</fullName>
    </submittedName>
</protein>
<comment type="similarity">
    <text evidence="2">Belongs to the MotB family.</text>
</comment>
<dbReference type="GO" id="GO:0005886">
    <property type="term" value="C:plasma membrane"/>
    <property type="evidence" value="ECO:0007669"/>
    <property type="project" value="UniProtKB-SubCell"/>
</dbReference>